<reference evidence="1 2" key="1">
    <citation type="submission" date="2023-03" db="EMBL/GenBank/DDBJ databases">
        <title>WGS of Gossypium arboreum.</title>
        <authorList>
            <person name="Yu D."/>
        </authorList>
    </citation>
    <scope>NUCLEOTIDE SEQUENCE [LARGE SCALE GENOMIC DNA]</scope>
    <source>
        <tissue evidence="1">Leaf</tissue>
    </source>
</reference>
<keyword evidence="2" id="KW-1185">Reference proteome</keyword>
<name>A0ABR0Q6K9_GOSAR</name>
<proteinExistence type="predicted"/>
<protein>
    <submittedName>
        <fullName evidence="1">Uncharacterized protein</fullName>
    </submittedName>
</protein>
<dbReference type="Proteomes" id="UP001358586">
    <property type="component" value="Chromosome 4"/>
</dbReference>
<gene>
    <name evidence="1" type="ORF">PVK06_010560</name>
</gene>
<organism evidence="1 2">
    <name type="scientific">Gossypium arboreum</name>
    <name type="common">Tree cotton</name>
    <name type="synonym">Gossypium nanking</name>
    <dbReference type="NCBI Taxonomy" id="29729"/>
    <lineage>
        <taxon>Eukaryota</taxon>
        <taxon>Viridiplantae</taxon>
        <taxon>Streptophyta</taxon>
        <taxon>Embryophyta</taxon>
        <taxon>Tracheophyta</taxon>
        <taxon>Spermatophyta</taxon>
        <taxon>Magnoliopsida</taxon>
        <taxon>eudicotyledons</taxon>
        <taxon>Gunneridae</taxon>
        <taxon>Pentapetalae</taxon>
        <taxon>rosids</taxon>
        <taxon>malvids</taxon>
        <taxon>Malvales</taxon>
        <taxon>Malvaceae</taxon>
        <taxon>Malvoideae</taxon>
        <taxon>Gossypium</taxon>
    </lineage>
</organism>
<evidence type="ECO:0000313" key="2">
    <source>
        <dbReference type="Proteomes" id="UP001358586"/>
    </source>
</evidence>
<evidence type="ECO:0000313" key="1">
    <source>
        <dbReference type="EMBL" id="KAK5834881.1"/>
    </source>
</evidence>
<dbReference type="EMBL" id="JARKNE010000004">
    <property type="protein sequence ID" value="KAK5834881.1"/>
    <property type="molecule type" value="Genomic_DNA"/>
</dbReference>
<comment type="caution">
    <text evidence="1">The sequence shown here is derived from an EMBL/GenBank/DDBJ whole genome shotgun (WGS) entry which is preliminary data.</text>
</comment>
<sequence length="133" mass="14172">MASMLIDMGTRQKSVMMSNVINDNMAAKLYVPGGNNVKFSVEGSAQGKPGPAGSVGVLRDAKGHVKDYGGGRWERSAKPETIVFLIPTLLFGVAQAAPTGNIGGAFRVQDTWSKLYARFNHTTACVLNTNINN</sequence>
<accession>A0ABR0Q6K9</accession>